<proteinExistence type="predicted"/>
<sequence length="112" mass="12395">MASSIPAFSAAELPTKIQSDLGGRKRKLPELSDGRTKLDLRKDCELLSLLQYSCTVDRPEEPGSSVQCWPVLRLFRKCQDKRGTFMVETTAWEGFPGCPADKPAEAPAEIPK</sequence>
<reference evidence="1" key="2">
    <citation type="submission" date="2010-05" db="EMBL/GenBank/DDBJ databases">
        <title>The Genome Sequence of Magnaporthe poae strain ATCC 64411.</title>
        <authorList>
            <consortium name="The Broad Institute Genome Sequencing Platform"/>
            <consortium name="Broad Institute Genome Sequencing Center for Infectious Disease"/>
            <person name="Ma L.-J."/>
            <person name="Dead R."/>
            <person name="Young S."/>
            <person name="Zeng Q."/>
            <person name="Koehrsen M."/>
            <person name="Alvarado L."/>
            <person name="Berlin A."/>
            <person name="Chapman S.B."/>
            <person name="Chen Z."/>
            <person name="Freedman E."/>
            <person name="Gellesch M."/>
            <person name="Goldberg J."/>
            <person name="Griggs A."/>
            <person name="Gujja S."/>
            <person name="Heilman E.R."/>
            <person name="Heiman D."/>
            <person name="Hepburn T."/>
            <person name="Howarth C."/>
            <person name="Jen D."/>
            <person name="Larson L."/>
            <person name="Mehta T."/>
            <person name="Neiman D."/>
            <person name="Pearson M."/>
            <person name="Roberts A."/>
            <person name="Saif S."/>
            <person name="Shea T."/>
            <person name="Shenoy N."/>
            <person name="Sisk P."/>
            <person name="Stolte C."/>
            <person name="Sykes S."/>
            <person name="Walk T."/>
            <person name="White J."/>
            <person name="Yandava C."/>
            <person name="Haas B."/>
            <person name="Nusbaum C."/>
            <person name="Birren B."/>
        </authorList>
    </citation>
    <scope>NUCLEOTIDE SEQUENCE</scope>
    <source>
        <strain evidence="1">ATCC 64411</strain>
    </source>
</reference>
<dbReference type="AlphaFoldDB" id="A0A0C4DS96"/>
<protein>
    <recommendedName>
        <fullName evidence="4">Mitochondrial export protein Som1</fullName>
    </recommendedName>
</protein>
<reference evidence="1" key="3">
    <citation type="submission" date="2011-03" db="EMBL/GenBank/DDBJ databases">
        <title>Annotation of Magnaporthe poae ATCC 64411.</title>
        <authorList>
            <person name="Ma L.-J."/>
            <person name="Dead R."/>
            <person name="Young S.K."/>
            <person name="Zeng Q."/>
            <person name="Gargeya S."/>
            <person name="Fitzgerald M."/>
            <person name="Haas B."/>
            <person name="Abouelleil A."/>
            <person name="Alvarado L."/>
            <person name="Arachchi H.M."/>
            <person name="Berlin A."/>
            <person name="Brown A."/>
            <person name="Chapman S.B."/>
            <person name="Chen Z."/>
            <person name="Dunbar C."/>
            <person name="Freedman E."/>
            <person name="Gearin G."/>
            <person name="Gellesch M."/>
            <person name="Goldberg J."/>
            <person name="Griggs A."/>
            <person name="Gujja S."/>
            <person name="Heiman D."/>
            <person name="Howarth C."/>
            <person name="Larson L."/>
            <person name="Lui A."/>
            <person name="MacDonald P.J.P."/>
            <person name="Mehta T."/>
            <person name="Montmayeur A."/>
            <person name="Murphy C."/>
            <person name="Neiman D."/>
            <person name="Pearson M."/>
            <person name="Priest M."/>
            <person name="Roberts A."/>
            <person name="Saif S."/>
            <person name="Shea T."/>
            <person name="Shenoy N."/>
            <person name="Sisk P."/>
            <person name="Stolte C."/>
            <person name="Sykes S."/>
            <person name="Yandava C."/>
            <person name="Wortman J."/>
            <person name="Nusbaum C."/>
            <person name="Birren B."/>
        </authorList>
    </citation>
    <scope>NUCLEOTIDE SEQUENCE</scope>
    <source>
        <strain evidence="1">ATCC 64411</strain>
    </source>
</reference>
<dbReference type="EMBL" id="ADBL01000673">
    <property type="status" value="NOT_ANNOTATED_CDS"/>
    <property type="molecule type" value="Genomic_DNA"/>
</dbReference>
<dbReference type="VEuPathDB" id="FungiDB:MAPG_02773"/>
<dbReference type="EMBL" id="GL876967">
    <property type="protein sequence ID" value="KLU83722.1"/>
    <property type="molecule type" value="Genomic_DNA"/>
</dbReference>
<accession>A0A0C4DS96</accession>
<dbReference type="InterPro" id="IPR024645">
    <property type="entry name" value="Mitochondr_Som1"/>
</dbReference>
<organism evidence="2 3">
    <name type="scientific">Magnaporthiopsis poae (strain ATCC 64411 / 73-15)</name>
    <name type="common">Kentucky bluegrass fungus</name>
    <name type="synonym">Magnaporthe poae</name>
    <dbReference type="NCBI Taxonomy" id="644358"/>
    <lineage>
        <taxon>Eukaryota</taxon>
        <taxon>Fungi</taxon>
        <taxon>Dikarya</taxon>
        <taxon>Ascomycota</taxon>
        <taxon>Pezizomycotina</taxon>
        <taxon>Sordariomycetes</taxon>
        <taxon>Sordariomycetidae</taxon>
        <taxon>Magnaporthales</taxon>
        <taxon>Magnaporthaceae</taxon>
        <taxon>Magnaporthiopsis</taxon>
    </lineage>
</organism>
<evidence type="ECO:0008006" key="4">
    <source>
        <dbReference type="Google" id="ProtNLM"/>
    </source>
</evidence>
<dbReference type="OrthoDB" id="3983163at2759"/>
<keyword evidence="3" id="KW-1185">Reference proteome</keyword>
<dbReference type="Pfam" id="PF11093">
    <property type="entry name" value="Mitochondr_Som1"/>
    <property type="match status" value="1"/>
</dbReference>
<dbReference type="GO" id="GO:0042720">
    <property type="term" value="C:mitochondrial inner membrane peptidase complex"/>
    <property type="evidence" value="ECO:0007669"/>
    <property type="project" value="InterPro"/>
</dbReference>
<gene>
    <name evidence="1" type="ORF">MAPG_02773</name>
</gene>
<evidence type="ECO:0000313" key="1">
    <source>
        <dbReference type="EMBL" id="KLU83722.1"/>
    </source>
</evidence>
<evidence type="ECO:0000313" key="3">
    <source>
        <dbReference type="Proteomes" id="UP000011715"/>
    </source>
</evidence>
<reference evidence="3" key="1">
    <citation type="submission" date="2010-05" db="EMBL/GenBank/DDBJ databases">
        <title>The genome sequence of Magnaporthe poae strain ATCC 64411.</title>
        <authorList>
            <person name="Ma L.-J."/>
            <person name="Dead R."/>
            <person name="Young S."/>
            <person name="Zeng Q."/>
            <person name="Koehrsen M."/>
            <person name="Alvarado L."/>
            <person name="Berlin A."/>
            <person name="Chapman S.B."/>
            <person name="Chen Z."/>
            <person name="Freedman E."/>
            <person name="Gellesch M."/>
            <person name="Goldberg J."/>
            <person name="Griggs A."/>
            <person name="Gujja S."/>
            <person name="Heilman E.R."/>
            <person name="Heiman D."/>
            <person name="Hepburn T."/>
            <person name="Howarth C."/>
            <person name="Jen D."/>
            <person name="Larson L."/>
            <person name="Mehta T."/>
            <person name="Neiman D."/>
            <person name="Pearson M."/>
            <person name="Roberts A."/>
            <person name="Saif S."/>
            <person name="Shea T."/>
            <person name="Shenoy N."/>
            <person name="Sisk P."/>
            <person name="Stolte C."/>
            <person name="Sykes S."/>
            <person name="Walk T."/>
            <person name="White J."/>
            <person name="Yandava C."/>
            <person name="Haas B."/>
            <person name="Nusbaum C."/>
            <person name="Birren B."/>
        </authorList>
    </citation>
    <scope>NUCLEOTIDE SEQUENCE [LARGE SCALE GENOMIC DNA]</scope>
    <source>
        <strain evidence="3">ATCC 64411 / 73-15</strain>
    </source>
</reference>
<reference evidence="2" key="4">
    <citation type="journal article" date="2015" name="G3 (Bethesda)">
        <title>Genome sequences of three phytopathogenic species of the Magnaporthaceae family of fungi.</title>
        <authorList>
            <person name="Okagaki L.H."/>
            <person name="Nunes C.C."/>
            <person name="Sailsbery J."/>
            <person name="Clay B."/>
            <person name="Brown D."/>
            <person name="John T."/>
            <person name="Oh Y."/>
            <person name="Young N."/>
            <person name="Fitzgerald M."/>
            <person name="Haas B.J."/>
            <person name="Zeng Q."/>
            <person name="Young S."/>
            <person name="Adiconis X."/>
            <person name="Fan L."/>
            <person name="Levin J.Z."/>
            <person name="Mitchell T.K."/>
            <person name="Okubara P.A."/>
            <person name="Farman M.L."/>
            <person name="Kohn L.M."/>
            <person name="Birren B."/>
            <person name="Ma L.-J."/>
            <person name="Dean R.A."/>
        </authorList>
    </citation>
    <scope>NUCLEOTIDE SEQUENCE</scope>
    <source>
        <strain evidence="2">ATCC 64411 / 73-15</strain>
    </source>
</reference>
<name>A0A0C4DS96_MAGP6</name>
<dbReference type="Proteomes" id="UP000011715">
    <property type="component" value="Unassembled WGS sequence"/>
</dbReference>
<reference evidence="2" key="5">
    <citation type="submission" date="2015-06" db="UniProtKB">
        <authorList>
            <consortium name="EnsemblFungi"/>
        </authorList>
    </citation>
    <scope>IDENTIFICATION</scope>
    <source>
        <strain evidence="2">ATCC 64411</strain>
    </source>
</reference>
<dbReference type="OMA" id="TTSWEPI"/>
<evidence type="ECO:0000313" key="2">
    <source>
        <dbReference type="EnsemblFungi" id="MAPG_02773T0"/>
    </source>
</evidence>
<dbReference type="eggNOG" id="ENOG502SG5C">
    <property type="taxonomic scope" value="Eukaryota"/>
</dbReference>
<dbReference type="EnsemblFungi" id="MAPG_02773T0">
    <property type="protein sequence ID" value="MAPG_02773T0"/>
    <property type="gene ID" value="MAPG_02773"/>
</dbReference>